<evidence type="ECO:0000313" key="2">
    <source>
        <dbReference type="Proteomes" id="UP000093309"/>
    </source>
</evidence>
<protein>
    <submittedName>
        <fullName evidence="1">Uncharacterized protein</fullName>
    </submittedName>
</protein>
<dbReference type="STRING" id="512399.A8709_05180"/>
<proteinExistence type="predicted"/>
<organism evidence="1 2">
    <name type="scientific">Paenibacillus pectinilyticus</name>
    <dbReference type="NCBI Taxonomy" id="512399"/>
    <lineage>
        <taxon>Bacteria</taxon>
        <taxon>Bacillati</taxon>
        <taxon>Bacillota</taxon>
        <taxon>Bacilli</taxon>
        <taxon>Bacillales</taxon>
        <taxon>Paenibacillaceae</taxon>
        <taxon>Paenibacillus</taxon>
    </lineage>
</organism>
<dbReference type="Proteomes" id="UP000093309">
    <property type="component" value="Unassembled WGS sequence"/>
</dbReference>
<keyword evidence="2" id="KW-1185">Reference proteome</keyword>
<dbReference type="AlphaFoldDB" id="A0A1C0ZSN6"/>
<comment type="caution">
    <text evidence="1">The sequence shown here is derived from an EMBL/GenBank/DDBJ whole genome shotgun (WGS) entry which is preliminary data.</text>
</comment>
<evidence type="ECO:0000313" key="1">
    <source>
        <dbReference type="EMBL" id="OCT11088.1"/>
    </source>
</evidence>
<accession>A0A1C0ZSN6</accession>
<name>A0A1C0ZSN6_9BACL</name>
<sequence>MKFSKYEIQMKGKAITVLEPINVPYHLWFAEPVIESRSVLANAEGFAFMRDLMLIAAQYKENNVMYYVPRPRLNEDTPAMAREEIKSWYMIGEFDLDLVMFNFHYLHIRSKDIKKAIKASRYLTKTIVGIEPVYADLHVYKERFEHWQLKNLLHTKSYSKTLIINADRDVLLYLSYQADGFTHLTNDVKHNFDAHSHADDIGTSVENGLNFFYYFTDHAWKING</sequence>
<gene>
    <name evidence="1" type="ORF">A8709_05180</name>
</gene>
<dbReference type="EMBL" id="LYPC01000028">
    <property type="protein sequence ID" value="OCT11088.1"/>
    <property type="molecule type" value="Genomic_DNA"/>
</dbReference>
<reference evidence="2" key="1">
    <citation type="submission" date="2016-05" db="EMBL/GenBank/DDBJ databases">
        <title>Paenibacillus oryzae. sp. nov., isolated from the rice root.</title>
        <authorList>
            <person name="Zhang J."/>
            <person name="Zhang X."/>
        </authorList>
    </citation>
    <scope>NUCLEOTIDE SEQUENCE [LARGE SCALE GENOMIC DNA]</scope>
    <source>
        <strain evidence="2">KCTC13222</strain>
    </source>
</reference>